<comment type="caution">
    <text evidence="6">The sequence shown here is derived from an EMBL/GenBank/DDBJ whole genome shotgun (WGS) entry which is preliminary data.</text>
</comment>
<feature type="transmembrane region" description="Helical" evidence="5">
    <location>
        <begin position="81"/>
        <end position="102"/>
    </location>
</feature>
<dbReference type="Proteomes" id="UP001168821">
    <property type="component" value="Unassembled WGS sequence"/>
</dbReference>
<evidence type="ECO:0000313" key="7">
    <source>
        <dbReference type="Proteomes" id="UP001168821"/>
    </source>
</evidence>
<reference evidence="6" key="1">
    <citation type="journal article" date="2023" name="G3 (Bethesda)">
        <title>Whole genome assemblies of Zophobas morio and Tenebrio molitor.</title>
        <authorList>
            <person name="Kaur S."/>
            <person name="Stinson S.A."/>
            <person name="diCenzo G.C."/>
        </authorList>
    </citation>
    <scope>NUCLEOTIDE SEQUENCE</scope>
    <source>
        <strain evidence="6">QUZm001</strain>
    </source>
</reference>
<dbReference type="PANTHER" id="PTHR19282">
    <property type="entry name" value="TETRASPANIN"/>
    <property type="match status" value="1"/>
</dbReference>
<dbReference type="InterPro" id="IPR008952">
    <property type="entry name" value="Tetraspanin_EC2_sf"/>
</dbReference>
<evidence type="ECO:0000256" key="1">
    <source>
        <dbReference type="ARBA" id="ARBA00004141"/>
    </source>
</evidence>
<feature type="transmembrane region" description="Helical" evidence="5">
    <location>
        <begin position="12"/>
        <end position="36"/>
    </location>
</feature>
<gene>
    <name evidence="6" type="ORF">Zmor_025578</name>
</gene>
<keyword evidence="4 5" id="KW-0472">Membrane</keyword>
<dbReference type="InterPro" id="IPR018499">
    <property type="entry name" value="Tetraspanin/Peripherin"/>
</dbReference>
<evidence type="ECO:0000256" key="5">
    <source>
        <dbReference type="SAM" id="Phobius"/>
    </source>
</evidence>
<evidence type="ECO:0008006" key="8">
    <source>
        <dbReference type="Google" id="ProtNLM"/>
    </source>
</evidence>
<feature type="transmembrane region" description="Helical" evidence="5">
    <location>
        <begin position="48"/>
        <end position="69"/>
    </location>
</feature>
<dbReference type="PANTHER" id="PTHR19282:SF544">
    <property type="entry name" value="TETRASPANIN"/>
    <property type="match status" value="1"/>
</dbReference>
<dbReference type="Pfam" id="PF00335">
    <property type="entry name" value="Tetraspanin"/>
    <property type="match status" value="1"/>
</dbReference>
<name>A0AA38HS69_9CUCU</name>
<comment type="subcellular location">
    <subcellularLocation>
        <location evidence="1">Membrane</location>
        <topology evidence="1">Multi-pass membrane protein</topology>
    </subcellularLocation>
</comment>
<evidence type="ECO:0000313" key="6">
    <source>
        <dbReference type="EMBL" id="KAJ3642825.1"/>
    </source>
</evidence>
<protein>
    <recommendedName>
        <fullName evidence="8">Tetraspanin</fullName>
    </recommendedName>
</protein>
<evidence type="ECO:0000256" key="3">
    <source>
        <dbReference type="ARBA" id="ARBA00022989"/>
    </source>
</evidence>
<sequence>MCRNFGTVRVLLFVFNFVFLILAIFTITLSASLLTITNRIDLHLSSHWVFSMVNGCIFLCLCLFGFLALFMQRIWILKTFIFLVSVMSTIHFVLAIVSYSSACSMDEDNTKNAIVHIFESQEQAHKNHVDLIQTQVKCCGLEGIESWGNNIPSSCCDQDVCTPSNSYKDGCSAKLFKGYRKMNIILAIVAFVTATEAVLGSYCAILEAKKSFVVRTNCSGLLCNEICDAKNRSSFS</sequence>
<evidence type="ECO:0000256" key="4">
    <source>
        <dbReference type="ARBA" id="ARBA00023136"/>
    </source>
</evidence>
<dbReference type="SUPFAM" id="SSF48652">
    <property type="entry name" value="Tetraspanin"/>
    <property type="match status" value="1"/>
</dbReference>
<evidence type="ECO:0000256" key="2">
    <source>
        <dbReference type="ARBA" id="ARBA00022692"/>
    </source>
</evidence>
<dbReference type="Gene3D" id="1.10.1450.10">
    <property type="entry name" value="Tetraspanin"/>
    <property type="match status" value="1"/>
</dbReference>
<dbReference type="AlphaFoldDB" id="A0AA38HS69"/>
<dbReference type="EMBL" id="JALNTZ010000008">
    <property type="protein sequence ID" value="KAJ3642825.1"/>
    <property type="molecule type" value="Genomic_DNA"/>
</dbReference>
<accession>A0AA38HS69</accession>
<keyword evidence="2 5" id="KW-0812">Transmembrane</keyword>
<organism evidence="6 7">
    <name type="scientific">Zophobas morio</name>
    <dbReference type="NCBI Taxonomy" id="2755281"/>
    <lineage>
        <taxon>Eukaryota</taxon>
        <taxon>Metazoa</taxon>
        <taxon>Ecdysozoa</taxon>
        <taxon>Arthropoda</taxon>
        <taxon>Hexapoda</taxon>
        <taxon>Insecta</taxon>
        <taxon>Pterygota</taxon>
        <taxon>Neoptera</taxon>
        <taxon>Endopterygota</taxon>
        <taxon>Coleoptera</taxon>
        <taxon>Polyphaga</taxon>
        <taxon>Cucujiformia</taxon>
        <taxon>Tenebrionidae</taxon>
        <taxon>Zophobas</taxon>
    </lineage>
</organism>
<keyword evidence="7" id="KW-1185">Reference proteome</keyword>
<feature type="transmembrane region" description="Helical" evidence="5">
    <location>
        <begin position="184"/>
        <end position="205"/>
    </location>
</feature>
<proteinExistence type="predicted"/>
<dbReference type="GO" id="GO:0005886">
    <property type="term" value="C:plasma membrane"/>
    <property type="evidence" value="ECO:0007669"/>
    <property type="project" value="TreeGrafter"/>
</dbReference>
<keyword evidence="3 5" id="KW-1133">Transmembrane helix</keyword>